<feature type="non-terminal residue" evidence="1">
    <location>
        <position position="1"/>
    </location>
</feature>
<evidence type="ECO:0000313" key="1">
    <source>
        <dbReference type="EMBL" id="CAG7824845.1"/>
    </source>
</evidence>
<proteinExistence type="predicted"/>
<dbReference type="EMBL" id="CAJVCH010534215">
    <property type="protein sequence ID" value="CAG7824845.1"/>
    <property type="molecule type" value="Genomic_DNA"/>
</dbReference>
<dbReference type="Proteomes" id="UP000708208">
    <property type="component" value="Unassembled WGS sequence"/>
</dbReference>
<reference evidence="1" key="1">
    <citation type="submission" date="2021-06" db="EMBL/GenBank/DDBJ databases">
        <authorList>
            <person name="Hodson N. C."/>
            <person name="Mongue J. A."/>
            <person name="Jaron S. K."/>
        </authorList>
    </citation>
    <scope>NUCLEOTIDE SEQUENCE</scope>
</reference>
<protein>
    <submittedName>
        <fullName evidence="1">Uncharacterized protein</fullName>
    </submittedName>
</protein>
<gene>
    <name evidence="1" type="ORF">AFUS01_LOCUS34981</name>
</gene>
<evidence type="ECO:0000313" key="2">
    <source>
        <dbReference type="Proteomes" id="UP000708208"/>
    </source>
</evidence>
<organism evidence="1 2">
    <name type="scientific">Allacma fusca</name>
    <dbReference type="NCBI Taxonomy" id="39272"/>
    <lineage>
        <taxon>Eukaryota</taxon>
        <taxon>Metazoa</taxon>
        <taxon>Ecdysozoa</taxon>
        <taxon>Arthropoda</taxon>
        <taxon>Hexapoda</taxon>
        <taxon>Collembola</taxon>
        <taxon>Symphypleona</taxon>
        <taxon>Sminthuridae</taxon>
        <taxon>Allacma</taxon>
    </lineage>
</organism>
<sequence>MTNEVSHFIIKFGVRFYAMVRKSLAELAFTLAEENNLQHRFKDRVAGYDWVASFLLRHKDKLSLRTGTPSSLIRIQSFTKRNVYRFFDILEDIIFKKGFNAETIFDLDETGISVVTRSPKRLARRGSKVHVMVPQERGQLVTMTCAANAAGRFIPPMFLLPQRSR</sequence>
<name>A0A8J2L3R1_9HEXA</name>
<dbReference type="AlphaFoldDB" id="A0A8J2L3R1"/>
<keyword evidence="2" id="KW-1185">Reference proteome</keyword>
<dbReference type="OrthoDB" id="8191755at2759"/>
<accession>A0A8J2L3R1</accession>
<comment type="caution">
    <text evidence="1">The sequence shown here is derived from an EMBL/GenBank/DDBJ whole genome shotgun (WGS) entry which is preliminary data.</text>
</comment>